<accession>A0A2J8RSM4</accession>
<dbReference type="EMBL" id="NDHI03003656">
    <property type="protein sequence ID" value="PNJ11526.1"/>
    <property type="molecule type" value="Genomic_DNA"/>
</dbReference>
<protein>
    <submittedName>
        <fullName evidence="1">RNMT isoform 9</fullName>
    </submittedName>
</protein>
<evidence type="ECO:0000313" key="1">
    <source>
        <dbReference type="EMBL" id="PNJ11526.1"/>
    </source>
</evidence>
<proteinExistence type="predicted"/>
<feature type="non-terminal residue" evidence="1">
    <location>
        <position position="1"/>
    </location>
</feature>
<name>A0A2J8RSM4_PONAB</name>
<organism evidence="1">
    <name type="scientific">Pongo abelii</name>
    <name type="common">Sumatran orangutan</name>
    <name type="synonym">Pongo pygmaeus abelii</name>
    <dbReference type="NCBI Taxonomy" id="9601"/>
    <lineage>
        <taxon>Eukaryota</taxon>
        <taxon>Metazoa</taxon>
        <taxon>Chordata</taxon>
        <taxon>Craniata</taxon>
        <taxon>Vertebrata</taxon>
        <taxon>Euteleostomi</taxon>
        <taxon>Mammalia</taxon>
        <taxon>Eutheria</taxon>
        <taxon>Euarchontoglires</taxon>
        <taxon>Primates</taxon>
        <taxon>Haplorrhini</taxon>
        <taxon>Catarrhini</taxon>
        <taxon>Hominidae</taxon>
        <taxon>Pongo</taxon>
    </lineage>
</organism>
<reference evidence="1" key="1">
    <citation type="submission" date="2017-12" db="EMBL/GenBank/DDBJ databases">
        <title>High-resolution comparative analysis of great ape genomes.</title>
        <authorList>
            <person name="Pollen A."/>
            <person name="Hastie A."/>
            <person name="Hormozdiari F."/>
            <person name="Dougherty M."/>
            <person name="Liu R."/>
            <person name="Chaisson M."/>
            <person name="Hoppe E."/>
            <person name="Hill C."/>
            <person name="Pang A."/>
            <person name="Hillier L."/>
            <person name="Baker C."/>
            <person name="Armstrong J."/>
            <person name="Shendure J."/>
            <person name="Paten B."/>
            <person name="Wilson R."/>
            <person name="Chao H."/>
            <person name="Schneider V."/>
            <person name="Ventura M."/>
            <person name="Kronenberg Z."/>
            <person name="Murali S."/>
            <person name="Gordon D."/>
            <person name="Cantsilieris S."/>
            <person name="Munson K."/>
            <person name="Nelson B."/>
            <person name="Raja A."/>
            <person name="Underwood J."/>
            <person name="Diekhans M."/>
            <person name="Fiddes I."/>
            <person name="Haussler D."/>
            <person name="Eichler E."/>
        </authorList>
    </citation>
    <scope>NUCLEOTIDE SEQUENCE [LARGE SCALE GENOMIC DNA]</scope>
    <source>
        <strain evidence="1">Susie</strain>
    </source>
</reference>
<sequence length="113" mass="12811">YEEKIKNNENKMLLKRMQALEDFHLFPQPYPANESSKLVSEKVDDYEHAAKYMKNSQVRLPLGTLSKSEWEATRLMVTIMRGALLSTAGPGRAPVATSSVKWGTPRPAMQFIL</sequence>
<comment type="caution">
    <text evidence="1">The sequence shown here is derived from an EMBL/GenBank/DDBJ whole genome shotgun (WGS) entry which is preliminary data.</text>
</comment>
<gene>
    <name evidence="1" type="ORF">CR201_G0048853</name>
</gene>
<dbReference type="AlphaFoldDB" id="A0A2J8RSM4"/>